<name>A0A834SR59_9FABA</name>
<accession>A0A834SR59</accession>
<dbReference type="EMBL" id="JAAIUW010000012">
    <property type="protein sequence ID" value="KAF7808001.1"/>
    <property type="molecule type" value="Genomic_DNA"/>
</dbReference>
<proteinExistence type="predicted"/>
<organism evidence="1 2">
    <name type="scientific">Senna tora</name>
    <dbReference type="NCBI Taxonomy" id="362788"/>
    <lineage>
        <taxon>Eukaryota</taxon>
        <taxon>Viridiplantae</taxon>
        <taxon>Streptophyta</taxon>
        <taxon>Embryophyta</taxon>
        <taxon>Tracheophyta</taxon>
        <taxon>Spermatophyta</taxon>
        <taxon>Magnoliopsida</taxon>
        <taxon>eudicotyledons</taxon>
        <taxon>Gunneridae</taxon>
        <taxon>Pentapetalae</taxon>
        <taxon>rosids</taxon>
        <taxon>fabids</taxon>
        <taxon>Fabales</taxon>
        <taxon>Fabaceae</taxon>
        <taxon>Caesalpinioideae</taxon>
        <taxon>Cassia clade</taxon>
        <taxon>Senna</taxon>
    </lineage>
</organism>
<keyword evidence="2" id="KW-1185">Reference proteome</keyword>
<protein>
    <submittedName>
        <fullName evidence="1">E3 ubiquitin-protein ligase PUB23-like</fullName>
    </submittedName>
</protein>
<reference evidence="1" key="1">
    <citation type="submission" date="2020-09" db="EMBL/GenBank/DDBJ databases">
        <title>Genome-Enabled Discovery of Anthraquinone Biosynthesis in Senna tora.</title>
        <authorList>
            <person name="Kang S.-H."/>
            <person name="Pandey R.P."/>
            <person name="Lee C.-M."/>
            <person name="Sim J.-S."/>
            <person name="Jeong J.-T."/>
            <person name="Choi B.-S."/>
            <person name="Jung M."/>
            <person name="Ginzburg D."/>
            <person name="Zhao K."/>
            <person name="Won S.Y."/>
            <person name="Oh T.-J."/>
            <person name="Yu Y."/>
            <person name="Kim N.-H."/>
            <person name="Lee O.R."/>
            <person name="Lee T.-H."/>
            <person name="Bashyal P."/>
            <person name="Kim T.-S."/>
            <person name="Lee W.-H."/>
            <person name="Kawkins C."/>
            <person name="Kim C.-K."/>
            <person name="Kim J.S."/>
            <person name="Ahn B.O."/>
            <person name="Rhee S.Y."/>
            <person name="Sohng J.K."/>
        </authorList>
    </citation>
    <scope>NUCLEOTIDE SEQUENCE</scope>
    <source>
        <tissue evidence="1">Leaf</tissue>
    </source>
</reference>
<evidence type="ECO:0000313" key="1">
    <source>
        <dbReference type="EMBL" id="KAF7808001.1"/>
    </source>
</evidence>
<evidence type="ECO:0000313" key="2">
    <source>
        <dbReference type="Proteomes" id="UP000634136"/>
    </source>
</evidence>
<sequence length="159" mass="17873">MSPIGCYGNVGKRVEKAEKEAMEFEEVGFIFSKFDLQRSATQPKLKSESESQIWTVIKFLQFDIMDGFDLKTKPTDEALSLLHTHHISEPSLNTLLTFKHGDFAPCLTRIMQIGFYESCAYVVLLLKSVLGAADSTVLSNLQTEILVEVVQILKDRISP</sequence>
<dbReference type="Proteomes" id="UP000634136">
    <property type="component" value="Unassembled WGS sequence"/>
</dbReference>
<dbReference type="AlphaFoldDB" id="A0A834SR59"/>
<comment type="caution">
    <text evidence="1">The sequence shown here is derived from an EMBL/GenBank/DDBJ whole genome shotgun (WGS) entry which is preliminary data.</text>
</comment>
<gene>
    <name evidence="1" type="ORF">G2W53_040162</name>
</gene>